<reference evidence="2 3" key="1">
    <citation type="submission" date="2016-07" db="EMBL/GenBank/DDBJ databases">
        <title>Pervasive Adenine N6-methylation of Active Genes in Fungi.</title>
        <authorList>
            <consortium name="DOE Joint Genome Institute"/>
            <person name="Mondo S.J."/>
            <person name="Dannebaum R.O."/>
            <person name="Kuo R.C."/>
            <person name="Labutti K."/>
            <person name="Haridas S."/>
            <person name="Kuo A."/>
            <person name="Salamov A."/>
            <person name="Ahrendt S.R."/>
            <person name="Lipzen A."/>
            <person name="Sullivan W."/>
            <person name="Andreopoulos W.B."/>
            <person name="Clum A."/>
            <person name="Lindquist E."/>
            <person name="Daum C."/>
            <person name="Ramamoorthy G.K."/>
            <person name="Gryganskyi A."/>
            <person name="Culley D."/>
            <person name="Magnuson J.K."/>
            <person name="James T.Y."/>
            <person name="O'Malley M.A."/>
            <person name="Stajich J.E."/>
            <person name="Spatafora J.W."/>
            <person name="Visel A."/>
            <person name="Grigoriev I.V."/>
        </authorList>
    </citation>
    <scope>NUCLEOTIDE SEQUENCE [LARGE SCALE GENOMIC DNA]</scope>
    <source>
        <strain evidence="2 3">12-1054</strain>
    </source>
</reference>
<sequence length="243" mass="27923">MRAQFTSTCTTRLCHAAVNRYALPSQQKEAKAERSAELNHTRDPGLVTRCKGFCRHSRLVNGFLELSSSLRHRLRASYLSRMLSGARSRCRSVEPFLRPFHIRQLAKPRILRIDTHLMLHQIALRSDKESLNGVFAQHARGAQSRTSVWSHPARPARAQFADRPAWATRHYCRSRVLDRLSSLIAKKTCLFRLECHKVVYNRNKPPRLMGHSKCSRKTPDNVKKGPRQSGVQLCLKHTTLERV</sequence>
<evidence type="ECO:0000256" key="1">
    <source>
        <dbReference type="SAM" id="MobiDB-lite"/>
    </source>
</evidence>
<keyword evidence="3" id="KW-1185">Reference proteome</keyword>
<dbReference type="AlphaFoldDB" id="A0A1Y2EZE6"/>
<protein>
    <submittedName>
        <fullName evidence="2">Uncharacterized protein</fullName>
    </submittedName>
</protein>
<organism evidence="2 3">
    <name type="scientific">Protomyces lactucae-debilis</name>
    <dbReference type="NCBI Taxonomy" id="2754530"/>
    <lineage>
        <taxon>Eukaryota</taxon>
        <taxon>Fungi</taxon>
        <taxon>Dikarya</taxon>
        <taxon>Ascomycota</taxon>
        <taxon>Taphrinomycotina</taxon>
        <taxon>Taphrinomycetes</taxon>
        <taxon>Taphrinales</taxon>
        <taxon>Protomycetaceae</taxon>
        <taxon>Protomyces</taxon>
    </lineage>
</organism>
<dbReference type="RefSeq" id="XP_040722842.1">
    <property type="nucleotide sequence ID" value="XM_040869985.1"/>
</dbReference>
<proteinExistence type="predicted"/>
<dbReference type="Proteomes" id="UP000193685">
    <property type="component" value="Unassembled WGS sequence"/>
</dbReference>
<evidence type="ECO:0000313" key="3">
    <source>
        <dbReference type="Proteomes" id="UP000193685"/>
    </source>
</evidence>
<dbReference type="EMBL" id="MCFI01000021">
    <property type="protein sequence ID" value="ORY77002.1"/>
    <property type="molecule type" value="Genomic_DNA"/>
</dbReference>
<name>A0A1Y2EZE6_PROLT</name>
<evidence type="ECO:0000313" key="2">
    <source>
        <dbReference type="EMBL" id="ORY77002.1"/>
    </source>
</evidence>
<feature type="region of interest" description="Disordered" evidence="1">
    <location>
        <begin position="209"/>
        <end position="228"/>
    </location>
</feature>
<dbReference type="GeneID" id="63786584"/>
<gene>
    <name evidence="2" type="ORF">BCR37DRAFT_382994</name>
</gene>
<comment type="caution">
    <text evidence="2">The sequence shown here is derived from an EMBL/GenBank/DDBJ whole genome shotgun (WGS) entry which is preliminary data.</text>
</comment>
<accession>A0A1Y2EZE6</accession>